<dbReference type="Proteomes" id="UP000559987">
    <property type="component" value="Unassembled WGS sequence"/>
</dbReference>
<sequence length="332" mass="35390">MKRAKTLADIARLAGVAESTVSRALKNSPLISDATRARVHAIAEAHNFHLDSRARSFKTGRSQTLAVVINLSPGSGQVLSDPFLLGLVGCLADEAALQGYDLLFSTQRQFNAHQTLAYVAGRRADGLLIIGQGNAPESLAQLAGQQAPFVVWGQATPTNLYPTVGTDNVQGGYLAAQHLLARGKSALVFLGDTRHPEILARYQGFQQALTEAARSEAHADVQAAFCMQSGQEETARLLAECQFDGLVCSSDLIAMGAINALQSQGKHIPQDVAVTGFDNISLSQFMSPALTTIEQDIRQGAQHMVQAVIATIEGKEAHNIELAPKLVVRNTS</sequence>
<keyword evidence="6" id="KW-1185">Reference proteome</keyword>
<dbReference type="Pfam" id="PF00356">
    <property type="entry name" value="LacI"/>
    <property type="match status" value="1"/>
</dbReference>
<dbReference type="SMART" id="SM00354">
    <property type="entry name" value="HTH_LACI"/>
    <property type="match status" value="1"/>
</dbReference>
<accession>A0A839UK44</accession>
<dbReference type="InterPro" id="IPR000843">
    <property type="entry name" value="HTH_LacI"/>
</dbReference>
<gene>
    <name evidence="5" type="ORF">FHS30_000156</name>
</gene>
<dbReference type="InterPro" id="IPR046335">
    <property type="entry name" value="LacI/GalR-like_sensor"/>
</dbReference>
<dbReference type="SUPFAM" id="SSF47413">
    <property type="entry name" value="lambda repressor-like DNA-binding domains"/>
    <property type="match status" value="1"/>
</dbReference>
<dbReference type="GO" id="GO:0000976">
    <property type="term" value="F:transcription cis-regulatory region binding"/>
    <property type="evidence" value="ECO:0007669"/>
    <property type="project" value="TreeGrafter"/>
</dbReference>
<dbReference type="Pfam" id="PF13377">
    <property type="entry name" value="Peripla_BP_3"/>
    <property type="match status" value="1"/>
</dbReference>
<evidence type="ECO:0000259" key="4">
    <source>
        <dbReference type="PROSITE" id="PS50932"/>
    </source>
</evidence>
<protein>
    <submittedName>
        <fullName evidence="5">DNA-binding LacI/PurR family transcriptional regulator</fullName>
    </submittedName>
</protein>
<dbReference type="Gene3D" id="1.10.260.40">
    <property type="entry name" value="lambda repressor-like DNA-binding domains"/>
    <property type="match status" value="1"/>
</dbReference>
<evidence type="ECO:0000256" key="1">
    <source>
        <dbReference type="ARBA" id="ARBA00023015"/>
    </source>
</evidence>
<evidence type="ECO:0000313" key="5">
    <source>
        <dbReference type="EMBL" id="MBB3166980.1"/>
    </source>
</evidence>
<proteinExistence type="predicted"/>
<reference evidence="5 6" key="1">
    <citation type="submission" date="2020-08" db="EMBL/GenBank/DDBJ databases">
        <title>Genomic Encyclopedia of Type Strains, Phase III (KMG-III): the genomes of soil and plant-associated and newly described type strains.</title>
        <authorList>
            <person name="Whitman W."/>
        </authorList>
    </citation>
    <scope>NUCLEOTIDE SEQUENCE [LARGE SCALE GENOMIC DNA]</scope>
    <source>
        <strain evidence="5 6">CECT 8571</strain>
    </source>
</reference>
<evidence type="ECO:0000313" key="6">
    <source>
        <dbReference type="Proteomes" id="UP000559987"/>
    </source>
</evidence>
<dbReference type="CDD" id="cd01392">
    <property type="entry name" value="HTH_LacI"/>
    <property type="match status" value="1"/>
</dbReference>
<dbReference type="InterPro" id="IPR028082">
    <property type="entry name" value="Peripla_BP_I"/>
</dbReference>
<evidence type="ECO:0000256" key="2">
    <source>
        <dbReference type="ARBA" id="ARBA00023125"/>
    </source>
</evidence>
<evidence type="ECO:0000256" key="3">
    <source>
        <dbReference type="ARBA" id="ARBA00023163"/>
    </source>
</evidence>
<dbReference type="PANTHER" id="PTHR30146:SF120">
    <property type="entry name" value="ALANINE RACEMASE"/>
    <property type="match status" value="1"/>
</dbReference>
<comment type="caution">
    <text evidence="5">The sequence shown here is derived from an EMBL/GenBank/DDBJ whole genome shotgun (WGS) entry which is preliminary data.</text>
</comment>
<dbReference type="InterPro" id="IPR010982">
    <property type="entry name" value="Lambda_DNA-bd_dom_sf"/>
</dbReference>
<name>A0A839UK44_9GAMM</name>
<dbReference type="EMBL" id="JACHXZ010000001">
    <property type="protein sequence ID" value="MBB3166980.1"/>
    <property type="molecule type" value="Genomic_DNA"/>
</dbReference>
<dbReference type="PANTHER" id="PTHR30146">
    <property type="entry name" value="LACI-RELATED TRANSCRIPTIONAL REPRESSOR"/>
    <property type="match status" value="1"/>
</dbReference>
<feature type="domain" description="HTH lacI-type" evidence="4">
    <location>
        <begin position="5"/>
        <end position="59"/>
    </location>
</feature>
<dbReference type="AlphaFoldDB" id="A0A839UK44"/>
<dbReference type="RefSeq" id="WP_183907328.1">
    <property type="nucleotide sequence ID" value="NZ_JACHXZ010000001.1"/>
</dbReference>
<dbReference type="PROSITE" id="PS50932">
    <property type="entry name" value="HTH_LACI_2"/>
    <property type="match status" value="1"/>
</dbReference>
<dbReference type="SUPFAM" id="SSF53822">
    <property type="entry name" value="Periplasmic binding protein-like I"/>
    <property type="match status" value="1"/>
</dbReference>
<organism evidence="5 6">
    <name type="scientific">Simiduia aestuariiviva</name>
    <dbReference type="NCBI Taxonomy" id="1510459"/>
    <lineage>
        <taxon>Bacteria</taxon>
        <taxon>Pseudomonadati</taxon>
        <taxon>Pseudomonadota</taxon>
        <taxon>Gammaproteobacteria</taxon>
        <taxon>Cellvibrionales</taxon>
        <taxon>Cellvibrionaceae</taxon>
        <taxon>Simiduia</taxon>
    </lineage>
</organism>
<keyword evidence="2 5" id="KW-0238">DNA-binding</keyword>
<keyword evidence="1" id="KW-0805">Transcription regulation</keyword>
<keyword evidence="3" id="KW-0804">Transcription</keyword>
<dbReference type="Gene3D" id="3.40.50.2300">
    <property type="match status" value="2"/>
</dbReference>
<dbReference type="GO" id="GO:0003700">
    <property type="term" value="F:DNA-binding transcription factor activity"/>
    <property type="evidence" value="ECO:0007669"/>
    <property type="project" value="TreeGrafter"/>
</dbReference>